<evidence type="ECO:0000256" key="1">
    <source>
        <dbReference type="SAM" id="Coils"/>
    </source>
</evidence>
<sequence>MSVLSDEILRLEQQRQEFLDRAAAARSEAQRTLEQGDRVLTDQAKRELQERSERLAEFYEGCAERVDEQVKAVKSLEQALQREEGPLQTGFSDPEALKREFEQLKESAEKAADWAETQRQAILQEGMSLAQDVRMSQWSALEQTHKEVHTPDSSSFFMKAPESLDPVTASAIGGAVLIEQGKEAISTARESLAAALDQLAHEATERLGRVADLLELTKTTHELSEQHLNRLLEESAKQPETLENKVLELSAEHDKERFELANQSKELQKEEQTLQRQLELAEQGRDNFIKRQEQMNVEPEKYQEQLAKLDERVEEARQRLQEFQEMSAKAQEEYARQQEEMRQRHQRELEELQR</sequence>
<keyword evidence="4" id="KW-1185">Reference proteome</keyword>
<protein>
    <submittedName>
        <fullName evidence="3">Uncharacterized protein</fullName>
    </submittedName>
</protein>
<organism evidence="3 4">
    <name type="scientific">Methylocaldum szegediense</name>
    <dbReference type="NCBI Taxonomy" id="73780"/>
    <lineage>
        <taxon>Bacteria</taxon>
        <taxon>Pseudomonadati</taxon>
        <taxon>Pseudomonadota</taxon>
        <taxon>Gammaproteobacteria</taxon>
        <taxon>Methylococcales</taxon>
        <taxon>Methylococcaceae</taxon>
        <taxon>Methylocaldum</taxon>
    </lineage>
</organism>
<accession>A0ABM9I2S8</accession>
<evidence type="ECO:0000313" key="3">
    <source>
        <dbReference type="EMBL" id="CAI8854663.1"/>
    </source>
</evidence>
<feature type="compositionally biased region" description="Basic and acidic residues" evidence="2">
    <location>
        <begin position="330"/>
        <end position="354"/>
    </location>
</feature>
<feature type="region of interest" description="Disordered" evidence="2">
    <location>
        <begin position="324"/>
        <end position="354"/>
    </location>
</feature>
<keyword evidence="1" id="KW-0175">Coiled coil</keyword>
<feature type="coiled-coil region" evidence="1">
    <location>
        <begin position="1"/>
        <end position="28"/>
    </location>
</feature>
<evidence type="ECO:0000256" key="2">
    <source>
        <dbReference type="SAM" id="MobiDB-lite"/>
    </source>
</evidence>
<feature type="coiled-coil region" evidence="1">
    <location>
        <begin position="63"/>
        <end position="118"/>
    </location>
</feature>
<proteinExistence type="predicted"/>
<dbReference type="RefSeq" id="WP_317963209.1">
    <property type="nucleotide sequence ID" value="NZ_OX458333.1"/>
</dbReference>
<evidence type="ECO:0000313" key="4">
    <source>
        <dbReference type="Proteomes" id="UP001162030"/>
    </source>
</evidence>
<dbReference type="Proteomes" id="UP001162030">
    <property type="component" value="Chromosome"/>
</dbReference>
<dbReference type="EMBL" id="OX458333">
    <property type="protein sequence ID" value="CAI8854663.1"/>
    <property type="molecule type" value="Genomic_DNA"/>
</dbReference>
<reference evidence="3 4" key="1">
    <citation type="submission" date="2023-03" db="EMBL/GenBank/DDBJ databases">
        <authorList>
            <person name="Pearce D."/>
        </authorList>
    </citation>
    <scope>NUCLEOTIDE SEQUENCE [LARGE SCALE GENOMIC DNA]</scope>
    <source>
        <strain evidence="3">Msz</strain>
    </source>
</reference>
<name>A0ABM9I2S8_9GAMM</name>
<gene>
    <name evidence="3" type="ORF">MSZNOR_2578</name>
</gene>